<gene>
    <name evidence="2" type="ORF">KE274_16230</name>
</gene>
<reference evidence="2 3" key="1">
    <citation type="submission" date="2021-04" db="EMBL/GenBank/DDBJ databases">
        <title>Whole genome analysis of root endophytic bacterium Microbacterium paraoxydans ku-mp colonizing RP-bio226 rice variety.</title>
        <authorList>
            <person name="Ulaganathan K."/>
            <person name="Latha B."/>
        </authorList>
    </citation>
    <scope>NUCLEOTIDE SEQUENCE [LARGE SCALE GENOMIC DNA]</scope>
    <source>
        <strain evidence="3">ku-mp</strain>
    </source>
</reference>
<evidence type="ECO:0000259" key="1">
    <source>
        <dbReference type="Pfam" id="PF01656"/>
    </source>
</evidence>
<dbReference type="EMBL" id="JAGTUK010000005">
    <property type="protein sequence ID" value="MBS0025653.1"/>
    <property type="molecule type" value="Genomic_DNA"/>
</dbReference>
<dbReference type="InterPro" id="IPR002586">
    <property type="entry name" value="CobQ/CobB/MinD/ParA_Nub-bd_dom"/>
</dbReference>
<dbReference type="InterPro" id="IPR050625">
    <property type="entry name" value="ParA/MinD_ATPase"/>
</dbReference>
<dbReference type="PANTHER" id="PTHR43384">
    <property type="entry name" value="SEPTUM SITE-DETERMINING PROTEIN MIND HOMOLOG, CHLOROPLASTIC-RELATED"/>
    <property type="match status" value="1"/>
</dbReference>
<protein>
    <submittedName>
        <fullName evidence="2">P-loop NTPase</fullName>
    </submittedName>
</protein>
<keyword evidence="3" id="KW-1185">Reference proteome</keyword>
<dbReference type="Gene3D" id="3.40.50.300">
    <property type="entry name" value="P-loop containing nucleotide triphosphate hydrolases"/>
    <property type="match status" value="1"/>
</dbReference>
<evidence type="ECO:0000313" key="3">
    <source>
        <dbReference type="Proteomes" id="UP000678243"/>
    </source>
</evidence>
<name>A0ABS5IRS2_9MICO</name>
<dbReference type="Pfam" id="PF01656">
    <property type="entry name" value="CbiA"/>
    <property type="match status" value="1"/>
</dbReference>
<organism evidence="2 3">
    <name type="scientific">Microbacterium paraoxydans</name>
    <dbReference type="NCBI Taxonomy" id="199592"/>
    <lineage>
        <taxon>Bacteria</taxon>
        <taxon>Bacillati</taxon>
        <taxon>Actinomycetota</taxon>
        <taxon>Actinomycetes</taxon>
        <taxon>Micrococcales</taxon>
        <taxon>Microbacteriaceae</taxon>
        <taxon>Microbacterium</taxon>
    </lineage>
</organism>
<sequence length="426" mass="43715">MTVLVAIPEPRADQLTAELLLEGVDAVAVGTASDALAHLHPGVEAVIVPATRDALTPELIAACDRGGVRIVTLGDSDSRLLTRLGLPTALRTDAPAWEVVAALSTDASRATAVPGSVSPHRITAVWGPHGAPGRSTVAIQLAVELARTGRRTALVDADTVAPSLALLLGLGDDAPGIAAACRRAESGVLDGAELSRLATRVRAGGVEFDVLGGINRPSRWPELAAPRLDAALRACREWSEETVVDVAAAIDADDEATYDLVGPRRHAATAAVLSESDLIVAVAGADPVGISRFLRDHAEVRRLVGPTPIKVVVNAVRPGPLGIDARGQVRRTLERFAGITDVAFLPFDQRAADSALLHARPMADLTPRSALVAAVRRFAVSLSPAPAVAPATGGSSKGSSPVARRLRSALAALAGSPGAGDRGSAS</sequence>
<dbReference type="SUPFAM" id="SSF52540">
    <property type="entry name" value="P-loop containing nucleoside triphosphate hydrolases"/>
    <property type="match status" value="1"/>
</dbReference>
<dbReference type="Proteomes" id="UP000678243">
    <property type="component" value="Unassembled WGS sequence"/>
</dbReference>
<dbReference type="PANTHER" id="PTHR43384:SF11">
    <property type="entry name" value="SEPTUM SITE DETERMINING PROTEIN"/>
    <property type="match status" value="1"/>
</dbReference>
<proteinExistence type="predicted"/>
<accession>A0ABS5IRS2</accession>
<dbReference type="RefSeq" id="WP_211545581.1">
    <property type="nucleotide sequence ID" value="NZ_JAGTUK010000005.1"/>
</dbReference>
<dbReference type="InterPro" id="IPR027417">
    <property type="entry name" value="P-loop_NTPase"/>
</dbReference>
<evidence type="ECO:0000313" key="2">
    <source>
        <dbReference type="EMBL" id="MBS0025653.1"/>
    </source>
</evidence>
<feature type="domain" description="CobQ/CobB/MinD/ParA nucleotide binding" evidence="1">
    <location>
        <begin position="125"/>
        <end position="353"/>
    </location>
</feature>
<comment type="caution">
    <text evidence="2">The sequence shown here is derived from an EMBL/GenBank/DDBJ whole genome shotgun (WGS) entry which is preliminary data.</text>
</comment>